<dbReference type="InterPro" id="IPR027417">
    <property type="entry name" value="P-loop_NTPase"/>
</dbReference>
<dbReference type="PANTHER" id="PTHR42771:SF2">
    <property type="entry name" value="IRON(3+)-HYDROXAMATE IMPORT ATP-BINDING PROTEIN FHUC"/>
    <property type="match status" value="1"/>
</dbReference>
<dbReference type="PANTHER" id="PTHR42771">
    <property type="entry name" value="IRON(3+)-HYDROXAMATE IMPORT ATP-BINDING PROTEIN FHUC"/>
    <property type="match status" value="1"/>
</dbReference>
<evidence type="ECO:0000259" key="8">
    <source>
        <dbReference type="SMART" id="SM00382"/>
    </source>
</evidence>
<keyword evidence="2" id="KW-0813">Transport</keyword>
<comment type="caution">
    <text evidence="9">The sequence shown here is derived from an EMBL/GenBank/DDBJ whole genome shotgun (WGS) entry which is preliminary data.</text>
</comment>
<comment type="subcellular location">
    <subcellularLocation>
        <location evidence="1">Cell membrane</location>
        <topology evidence="1">Peripheral membrane protein</topology>
    </subcellularLocation>
</comment>
<keyword evidence="3" id="KW-1003">Cell membrane</keyword>
<gene>
    <name evidence="9" type="ORF">H8K47_15490</name>
</gene>
<sequence>MARRQQPYLRQAGLRPDVDPDFASYPYCIPAVRELANIRFHPNVSFFVGENGSGKSTVLEAIALALGFGPEGGTRNVQFRTAESVSSLHDKLRLARGVPVPRDGYFLRAESFFNVATYMDELSYLGEYGGKSLHTQSHGEAFMAVLLNKLKGNGIYLLDEPEAALSPNRQLAALSAIHQLVEDQSQFIIATHSPILLSYPHATIFQFDRSGISEVAYEDTEHYAVTRDFLNHYPRRLQQLLADEGDAC</sequence>
<keyword evidence="5" id="KW-0408">Iron</keyword>
<protein>
    <submittedName>
        <fullName evidence="9">AAA family ATPase</fullName>
    </submittedName>
</protein>
<dbReference type="GO" id="GO:0005886">
    <property type="term" value="C:plasma membrane"/>
    <property type="evidence" value="ECO:0007669"/>
    <property type="project" value="UniProtKB-SubCell"/>
</dbReference>
<organism evidence="9 10">
    <name type="scientific">Undibacterium rugosum</name>
    <dbReference type="NCBI Taxonomy" id="2762291"/>
    <lineage>
        <taxon>Bacteria</taxon>
        <taxon>Pseudomonadati</taxon>
        <taxon>Pseudomonadota</taxon>
        <taxon>Betaproteobacteria</taxon>
        <taxon>Burkholderiales</taxon>
        <taxon>Oxalobacteraceae</taxon>
        <taxon>Undibacterium</taxon>
    </lineage>
</organism>
<dbReference type="AlphaFoldDB" id="A0A923L0F3"/>
<name>A0A923L0F3_9BURK</name>
<keyword evidence="6" id="KW-0406">Ion transport</keyword>
<dbReference type="GO" id="GO:0006302">
    <property type="term" value="P:double-strand break repair"/>
    <property type="evidence" value="ECO:0007669"/>
    <property type="project" value="InterPro"/>
</dbReference>
<dbReference type="GO" id="GO:0006826">
    <property type="term" value="P:iron ion transport"/>
    <property type="evidence" value="ECO:0007669"/>
    <property type="project" value="UniProtKB-KW"/>
</dbReference>
<dbReference type="Pfam" id="PF13476">
    <property type="entry name" value="AAA_23"/>
    <property type="match status" value="1"/>
</dbReference>
<evidence type="ECO:0000313" key="10">
    <source>
        <dbReference type="Proteomes" id="UP000612361"/>
    </source>
</evidence>
<evidence type="ECO:0000256" key="4">
    <source>
        <dbReference type="ARBA" id="ARBA00022496"/>
    </source>
</evidence>
<evidence type="ECO:0000256" key="1">
    <source>
        <dbReference type="ARBA" id="ARBA00004202"/>
    </source>
</evidence>
<evidence type="ECO:0000256" key="6">
    <source>
        <dbReference type="ARBA" id="ARBA00023065"/>
    </source>
</evidence>
<evidence type="ECO:0000256" key="3">
    <source>
        <dbReference type="ARBA" id="ARBA00022475"/>
    </source>
</evidence>
<dbReference type="RefSeq" id="WP_186882309.1">
    <property type="nucleotide sequence ID" value="NZ_JACOGG010000020.1"/>
</dbReference>
<accession>A0A923L0F3</accession>
<dbReference type="InterPro" id="IPR038729">
    <property type="entry name" value="Rad50/SbcC_AAA"/>
</dbReference>
<evidence type="ECO:0000256" key="7">
    <source>
        <dbReference type="ARBA" id="ARBA00023136"/>
    </source>
</evidence>
<dbReference type="SMART" id="SM00382">
    <property type="entry name" value="AAA"/>
    <property type="match status" value="1"/>
</dbReference>
<keyword evidence="4" id="KW-0410">Iron transport</keyword>
<dbReference type="InterPro" id="IPR051535">
    <property type="entry name" value="Siderophore_ABC-ATPase"/>
</dbReference>
<dbReference type="Gene3D" id="3.40.50.300">
    <property type="entry name" value="P-loop containing nucleotide triphosphate hydrolases"/>
    <property type="match status" value="2"/>
</dbReference>
<dbReference type="InterPro" id="IPR003959">
    <property type="entry name" value="ATPase_AAA_core"/>
</dbReference>
<proteinExistence type="predicted"/>
<reference evidence="9" key="1">
    <citation type="submission" date="2020-08" db="EMBL/GenBank/DDBJ databases">
        <title>Novel species isolated from subtropical streams in China.</title>
        <authorList>
            <person name="Lu H."/>
        </authorList>
    </citation>
    <scope>NUCLEOTIDE SEQUENCE</scope>
    <source>
        <strain evidence="9">CY7W</strain>
    </source>
</reference>
<dbReference type="Proteomes" id="UP000612361">
    <property type="component" value="Unassembled WGS sequence"/>
</dbReference>
<feature type="domain" description="AAA+ ATPase" evidence="8">
    <location>
        <begin position="41"/>
        <end position="211"/>
    </location>
</feature>
<dbReference type="EMBL" id="JACOGG010000020">
    <property type="protein sequence ID" value="MBC3936771.1"/>
    <property type="molecule type" value="Genomic_DNA"/>
</dbReference>
<dbReference type="GO" id="GO:0016887">
    <property type="term" value="F:ATP hydrolysis activity"/>
    <property type="evidence" value="ECO:0007669"/>
    <property type="project" value="InterPro"/>
</dbReference>
<dbReference type="GO" id="GO:0005524">
    <property type="term" value="F:ATP binding"/>
    <property type="evidence" value="ECO:0007669"/>
    <property type="project" value="InterPro"/>
</dbReference>
<evidence type="ECO:0000256" key="2">
    <source>
        <dbReference type="ARBA" id="ARBA00022448"/>
    </source>
</evidence>
<evidence type="ECO:0000313" key="9">
    <source>
        <dbReference type="EMBL" id="MBC3936771.1"/>
    </source>
</evidence>
<evidence type="ECO:0000256" key="5">
    <source>
        <dbReference type="ARBA" id="ARBA00023004"/>
    </source>
</evidence>
<dbReference type="InterPro" id="IPR003593">
    <property type="entry name" value="AAA+_ATPase"/>
</dbReference>
<dbReference type="Pfam" id="PF13304">
    <property type="entry name" value="AAA_21"/>
    <property type="match status" value="1"/>
</dbReference>
<keyword evidence="7" id="KW-0472">Membrane</keyword>
<dbReference type="SUPFAM" id="SSF52540">
    <property type="entry name" value="P-loop containing nucleoside triphosphate hydrolases"/>
    <property type="match status" value="1"/>
</dbReference>
<keyword evidence="10" id="KW-1185">Reference proteome</keyword>